<reference evidence="1 2" key="1">
    <citation type="submission" date="2019-11" db="EMBL/GenBank/DDBJ databases">
        <authorList>
            <person name="Li X."/>
        </authorList>
    </citation>
    <scope>NUCLEOTIDE SEQUENCE [LARGE SCALE GENOMIC DNA]</scope>
    <source>
        <strain evidence="1 2">L9</strain>
    </source>
</reference>
<dbReference type="CDD" id="cd04645">
    <property type="entry name" value="LbH_gamma_CA_like"/>
    <property type="match status" value="1"/>
</dbReference>
<proteinExistence type="predicted"/>
<dbReference type="Proteomes" id="UP000469125">
    <property type="component" value="Unassembled WGS sequence"/>
</dbReference>
<comment type="caution">
    <text evidence="1">The sequence shown here is derived from an EMBL/GenBank/DDBJ whole genome shotgun (WGS) entry which is preliminary data.</text>
</comment>
<protein>
    <submittedName>
        <fullName evidence="1">Gamma carbonic anhydrase family protein</fullName>
    </submittedName>
</protein>
<gene>
    <name evidence="1" type="ORF">GMD78_09695</name>
</gene>
<keyword evidence="2" id="KW-1185">Reference proteome</keyword>
<evidence type="ECO:0000313" key="2">
    <source>
        <dbReference type="Proteomes" id="UP000469125"/>
    </source>
</evidence>
<dbReference type="InterPro" id="IPR011004">
    <property type="entry name" value="Trimer_LpxA-like_sf"/>
</dbReference>
<dbReference type="EMBL" id="WOCA01000006">
    <property type="protein sequence ID" value="MUK88663.1"/>
    <property type="molecule type" value="Genomic_DNA"/>
</dbReference>
<dbReference type="RefSeq" id="WP_155668640.1">
    <property type="nucleotide sequence ID" value="NZ_WOCA01000006.1"/>
</dbReference>
<dbReference type="Pfam" id="PF00132">
    <property type="entry name" value="Hexapep"/>
    <property type="match status" value="2"/>
</dbReference>
<dbReference type="SUPFAM" id="SSF51161">
    <property type="entry name" value="Trimeric LpxA-like enzymes"/>
    <property type="match status" value="1"/>
</dbReference>
<dbReference type="PANTHER" id="PTHR13061:SF29">
    <property type="entry name" value="GAMMA CARBONIC ANHYDRASE-LIKE 1, MITOCHONDRIAL-RELATED"/>
    <property type="match status" value="1"/>
</dbReference>
<dbReference type="Gene3D" id="2.160.10.10">
    <property type="entry name" value="Hexapeptide repeat proteins"/>
    <property type="match status" value="1"/>
</dbReference>
<name>A0A6N8FGS0_9BACI</name>
<sequence length="177" mass="19490">MIYRYKNYTPTIHETAYIADGAKVIGNVEIGAYSSVWFNAVIRGDEGPIRIGKRCNIQDNAMCHLYEEFPLTLEDEVSIGHNAIIHGCILRKGVLVGMGATVLDGAEIGEYSIIGANSLVPSKKVIPPHSLVLGAPGKVVRKLTDKDFEMIEDAIQTYAKKGQEFKQVDILEEVSRL</sequence>
<dbReference type="InterPro" id="IPR001451">
    <property type="entry name" value="Hexapep"/>
</dbReference>
<organism evidence="1 2">
    <name type="scientific">Ornithinibacillus caprae</name>
    <dbReference type="NCBI Taxonomy" id="2678566"/>
    <lineage>
        <taxon>Bacteria</taxon>
        <taxon>Bacillati</taxon>
        <taxon>Bacillota</taxon>
        <taxon>Bacilli</taxon>
        <taxon>Bacillales</taxon>
        <taxon>Bacillaceae</taxon>
        <taxon>Ornithinibacillus</taxon>
    </lineage>
</organism>
<evidence type="ECO:0000313" key="1">
    <source>
        <dbReference type="EMBL" id="MUK88663.1"/>
    </source>
</evidence>
<dbReference type="AlphaFoldDB" id="A0A6N8FGS0"/>
<dbReference type="PANTHER" id="PTHR13061">
    <property type="entry name" value="DYNACTIN SUBUNIT P25"/>
    <property type="match status" value="1"/>
</dbReference>
<dbReference type="InterPro" id="IPR050484">
    <property type="entry name" value="Transf_Hexapept/Carb_Anhydrase"/>
</dbReference>
<accession>A0A6N8FGS0</accession>
<dbReference type="InterPro" id="IPR047324">
    <property type="entry name" value="LbH_gamma_CA-like"/>
</dbReference>